<dbReference type="EMBL" id="QJKJ01006729">
    <property type="protein sequence ID" value="RDX85679.1"/>
    <property type="molecule type" value="Genomic_DNA"/>
</dbReference>
<dbReference type="AlphaFoldDB" id="A0A371G534"/>
<reference evidence="2" key="1">
    <citation type="submission" date="2018-05" db="EMBL/GenBank/DDBJ databases">
        <title>Draft genome of Mucuna pruriens seed.</title>
        <authorList>
            <person name="Nnadi N.E."/>
            <person name="Vos R."/>
            <person name="Hasami M.H."/>
            <person name="Devisetty U.K."/>
            <person name="Aguiy J.C."/>
        </authorList>
    </citation>
    <scope>NUCLEOTIDE SEQUENCE [LARGE SCALE GENOMIC DNA]</scope>
    <source>
        <strain evidence="2">JCA_2017</strain>
    </source>
</reference>
<evidence type="ECO:0000256" key="1">
    <source>
        <dbReference type="SAM" id="MobiDB-lite"/>
    </source>
</evidence>
<name>A0A371G534_MUCPR</name>
<dbReference type="Proteomes" id="UP000257109">
    <property type="component" value="Unassembled WGS sequence"/>
</dbReference>
<evidence type="ECO:0008006" key="4">
    <source>
        <dbReference type="Google" id="ProtNLM"/>
    </source>
</evidence>
<accession>A0A371G534</accession>
<comment type="caution">
    <text evidence="2">The sequence shown here is derived from an EMBL/GenBank/DDBJ whole genome shotgun (WGS) entry which is preliminary data.</text>
</comment>
<feature type="region of interest" description="Disordered" evidence="1">
    <location>
        <begin position="145"/>
        <end position="206"/>
    </location>
</feature>
<dbReference type="PANTHER" id="PTHR35317">
    <property type="entry name" value="OS04G0629600 PROTEIN"/>
    <property type="match status" value="1"/>
</dbReference>
<protein>
    <recommendedName>
        <fullName evidence="4">DUF4219 domain-containing protein</fullName>
    </recommendedName>
</protein>
<sequence length="206" mass="23362">MVGFNETFPTNKLVLDGKNFEQWCIKISIIFGFQEVLEIKKNDIQEVEVGGIEVQMAIYNDSKKKDCKPLFLIYQCVDSANFEKIASINLSYGDVDKIKKAKLQSLCRQYELLSMNDQESIGYYFTIIQMLVNSMKAFALQAHEQASQRNNGGANKNKKGKWKNKLKDSNDGPKVSNQNFGGDNNKKNEGHEKFSKKGVDQNRGGQ</sequence>
<proteinExistence type="predicted"/>
<organism evidence="2 3">
    <name type="scientific">Mucuna pruriens</name>
    <name type="common">Velvet bean</name>
    <name type="synonym">Dolichos pruriens</name>
    <dbReference type="NCBI Taxonomy" id="157652"/>
    <lineage>
        <taxon>Eukaryota</taxon>
        <taxon>Viridiplantae</taxon>
        <taxon>Streptophyta</taxon>
        <taxon>Embryophyta</taxon>
        <taxon>Tracheophyta</taxon>
        <taxon>Spermatophyta</taxon>
        <taxon>Magnoliopsida</taxon>
        <taxon>eudicotyledons</taxon>
        <taxon>Gunneridae</taxon>
        <taxon>Pentapetalae</taxon>
        <taxon>rosids</taxon>
        <taxon>fabids</taxon>
        <taxon>Fabales</taxon>
        <taxon>Fabaceae</taxon>
        <taxon>Papilionoideae</taxon>
        <taxon>50 kb inversion clade</taxon>
        <taxon>NPAAA clade</taxon>
        <taxon>indigoferoid/millettioid clade</taxon>
        <taxon>Phaseoleae</taxon>
        <taxon>Mucuna</taxon>
    </lineage>
</organism>
<feature type="compositionally biased region" description="Basic and acidic residues" evidence="1">
    <location>
        <begin position="184"/>
        <end position="200"/>
    </location>
</feature>
<dbReference type="OrthoDB" id="1679989at2759"/>
<feature type="non-terminal residue" evidence="2">
    <location>
        <position position="1"/>
    </location>
</feature>
<keyword evidence="3" id="KW-1185">Reference proteome</keyword>
<dbReference type="PANTHER" id="PTHR35317:SF35">
    <property type="entry name" value="DUF4219 DOMAIN-CONTAINING PROTEIN"/>
    <property type="match status" value="1"/>
</dbReference>
<gene>
    <name evidence="2" type="ORF">CR513_33095</name>
</gene>
<evidence type="ECO:0000313" key="2">
    <source>
        <dbReference type="EMBL" id="RDX85679.1"/>
    </source>
</evidence>
<evidence type="ECO:0000313" key="3">
    <source>
        <dbReference type="Proteomes" id="UP000257109"/>
    </source>
</evidence>